<name>A0ABS9IKT8_9FLAO</name>
<accession>A0ABS9IKT8</accession>
<comment type="caution">
    <text evidence="2">The sequence shown here is derived from an EMBL/GenBank/DDBJ whole genome shotgun (WGS) entry which is preliminary data.</text>
</comment>
<dbReference type="EMBL" id="JAKKDV010000004">
    <property type="protein sequence ID" value="MCF7561229.1"/>
    <property type="molecule type" value="Genomic_DNA"/>
</dbReference>
<evidence type="ECO:0000313" key="2">
    <source>
        <dbReference type="EMBL" id="MCF7561229.1"/>
    </source>
</evidence>
<dbReference type="Pfam" id="PF07676">
    <property type="entry name" value="PD40"/>
    <property type="match status" value="2"/>
</dbReference>
<sequence>MKTYCIIFLLIIFGCKSETQKKAEKPYTLKIAYNVLYDGDNDDYEVFSMDLDGKNKKNLTNFKGVEWTYYAHDDDLYFITDKDTAHRNYQLYKMKADGSSKTKISDIRLNDSWHSTRNNGSEIIVRPHNSIDTAFYVLSNTGKILNKIKPDLKYLSDPTYSPDGTQIVFRGAHKPFKKDQGYIDELYLINADGSHLKQLTHYPKADTTANWYSYHAGPPKWHPTEKFISYGSFQNGKYSLYAITTDGKKQWKLLLETKTSSSIWHDWSPDGKWLVYGFSNDDKPPYHIELMNWETKETKVLTEDSEYQYHQAPVFVKVYE</sequence>
<dbReference type="RefSeq" id="WP_237231898.1">
    <property type="nucleotide sequence ID" value="NZ_JAKKDV010000004.1"/>
</dbReference>
<evidence type="ECO:0000313" key="3">
    <source>
        <dbReference type="Proteomes" id="UP001200022"/>
    </source>
</evidence>
<dbReference type="PROSITE" id="PS51257">
    <property type="entry name" value="PROKAR_LIPOPROTEIN"/>
    <property type="match status" value="1"/>
</dbReference>
<dbReference type="Gene3D" id="2.120.10.30">
    <property type="entry name" value="TolB, C-terminal domain"/>
    <property type="match status" value="1"/>
</dbReference>
<dbReference type="PANTHER" id="PTHR36842:SF1">
    <property type="entry name" value="PROTEIN TOLB"/>
    <property type="match status" value="1"/>
</dbReference>
<proteinExistence type="inferred from homology"/>
<dbReference type="PANTHER" id="PTHR36842">
    <property type="entry name" value="PROTEIN TOLB HOMOLOG"/>
    <property type="match status" value="1"/>
</dbReference>
<dbReference type="SUPFAM" id="SSF82171">
    <property type="entry name" value="DPP6 N-terminal domain-like"/>
    <property type="match status" value="2"/>
</dbReference>
<comment type="similarity">
    <text evidence="1">Belongs to the TolB family.</text>
</comment>
<dbReference type="Proteomes" id="UP001200022">
    <property type="component" value="Unassembled WGS sequence"/>
</dbReference>
<organism evidence="2 3">
    <name type="scientific">Flaviramulus multivorans</name>
    <dbReference type="NCBI Taxonomy" id="1304750"/>
    <lineage>
        <taxon>Bacteria</taxon>
        <taxon>Pseudomonadati</taxon>
        <taxon>Bacteroidota</taxon>
        <taxon>Flavobacteriia</taxon>
        <taxon>Flavobacteriales</taxon>
        <taxon>Flavobacteriaceae</taxon>
        <taxon>Flaviramulus</taxon>
    </lineage>
</organism>
<protein>
    <submittedName>
        <fullName evidence="2">DUF5050 domain-containing protein</fullName>
    </submittedName>
</protein>
<dbReference type="InterPro" id="IPR011659">
    <property type="entry name" value="WD40"/>
</dbReference>
<evidence type="ECO:0000256" key="1">
    <source>
        <dbReference type="ARBA" id="ARBA00009820"/>
    </source>
</evidence>
<gene>
    <name evidence="2" type="ORF">L3X39_11330</name>
</gene>
<reference evidence="2 3" key="1">
    <citation type="submission" date="2022-01" db="EMBL/GenBank/DDBJ databases">
        <title>Draft genome sequence of Sabulilitoribacter multivorans KCTC 32326.</title>
        <authorList>
            <person name="Oh J.-S."/>
        </authorList>
    </citation>
    <scope>NUCLEOTIDE SEQUENCE [LARGE SCALE GENOMIC DNA]</scope>
    <source>
        <strain evidence="2 3">M-M16</strain>
    </source>
</reference>
<dbReference type="InterPro" id="IPR011042">
    <property type="entry name" value="6-blade_b-propeller_TolB-like"/>
</dbReference>
<keyword evidence="3" id="KW-1185">Reference proteome</keyword>